<evidence type="ECO:0000313" key="2">
    <source>
        <dbReference type="Proteomes" id="UP000567067"/>
    </source>
</evidence>
<gene>
    <name evidence="1" type="ORF">FHR92_005141</name>
</gene>
<keyword evidence="2" id="KW-1185">Reference proteome</keyword>
<reference evidence="1 2" key="1">
    <citation type="submission" date="2020-08" db="EMBL/GenBank/DDBJ databases">
        <title>Genomic Encyclopedia of Type Strains, Phase III (KMG-III): the genomes of soil and plant-associated and newly described type strains.</title>
        <authorList>
            <person name="Whitman W."/>
        </authorList>
    </citation>
    <scope>NUCLEOTIDE SEQUENCE [LARGE SCALE GENOMIC DNA]</scope>
    <source>
        <strain evidence="1 2">CECT 8693</strain>
    </source>
</reference>
<dbReference type="Gene3D" id="3.40.470.10">
    <property type="entry name" value="Uracil-DNA glycosylase-like domain"/>
    <property type="match status" value="1"/>
</dbReference>
<dbReference type="Proteomes" id="UP000567067">
    <property type="component" value="Unassembled WGS sequence"/>
</dbReference>
<organism evidence="1 2">
    <name type="scientific">Fontibacillus solani</name>
    <dbReference type="NCBI Taxonomy" id="1572857"/>
    <lineage>
        <taxon>Bacteria</taxon>
        <taxon>Bacillati</taxon>
        <taxon>Bacillota</taxon>
        <taxon>Bacilli</taxon>
        <taxon>Bacillales</taxon>
        <taxon>Paenibacillaceae</taxon>
        <taxon>Fontibacillus</taxon>
    </lineage>
</organism>
<evidence type="ECO:0000313" key="1">
    <source>
        <dbReference type="EMBL" id="MBA9088623.1"/>
    </source>
</evidence>
<proteinExistence type="predicted"/>
<dbReference type="AlphaFoldDB" id="A0A7W3XUG4"/>
<accession>A0A7W3XUG4</accession>
<comment type="caution">
    <text evidence="1">The sequence shown here is derived from an EMBL/GenBank/DDBJ whole genome shotgun (WGS) entry which is preliminary data.</text>
</comment>
<dbReference type="RefSeq" id="WP_220482931.1">
    <property type="nucleotide sequence ID" value="NZ_JACJIP010000059.1"/>
</dbReference>
<protein>
    <submittedName>
        <fullName evidence="1">Uracil-DNA glycosylase</fullName>
    </submittedName>
</protein>
<dbReference type="InterPro" id="IPR036895">
    <property type="entry name" value="Uracil-DNA_glycosylase-like_sf"/>
</dbReference>
<sequence length="203" mass="23335">MSIGNCMICEKKCKDVNQEVYLPKASISSEQVKVIMISEALPKNLNDYFYVNEEAAFFRTTQQALADSGYNINSFDDLNNMGIYLTTAIKCSKKDYLVSATTIKNCSLVLEKEIEPFHNVRSIMCMGDFAIKSINYIYKKKHGVKVIASGSTYKIRNQEYFYNNIRFYPSYTQTGDSYNLEKSKRYMIAEDIKSAFEYAEVIL</sequence>
<dbReference type="SUPFAM" id="SSF52141">
    <property type="entry name" value="Uracil-DNA glycosylase-like"/>
    <property type="match status" value="1"/>
</dbReference>
<name>A0A7W3XUG4_9BACL</name>
<dbReference type="EMBL" id="JACJIP010000059">
    <property type="protein sequence ID" value="MBA9088623.1"/>
    <property type="molecule type" value="Genomic_DNA"/>
</dbReference>